<comment type="caution">
    <text evidence="9">The sequence shown here is derived from an EMBL/GenBank/DDBJ whole genome shotgun (WGS) entry which is preliminary data.</text>
</comment>
<evidence type="ECO:0000256" key="1">
    <source>
        <dbReference type="ARBA" id="ARBA00010641"/>
    </source>
</evidence>
<dbReference type="InterPro" id="IPR007627">
    <property type="entry name" value="RNA_pol_sigma70_r2"/>
</dbReference>
<dbReference type="PANTHER" id="PTHR43133">
    <property type="entry name" value="RNA POLYMERASE ECF-TYPE SIGMA FACTO"/>
    <property type="match status" value="1"/>
</dbReference>
<feature type="compositionally biased region" description="Low complexity" evidence="6">
    <location>
        <begin position="342"/>
        <end position="367"/>
    </location>
</feature>
<dbReference type="SUPFAM" id="SSF55797">
    <property type="entry name" value="PR-1-like"/>
    <property type="match status" value="1"/>
</dbReference>
<dbReference type="RefSeq" id="WP_161103983.1">
    <property type="nucleotide sequence ID" value="NZ_JBHLYI010000026.1"/>
</dbReference>
<dbReference type="InterPro" id="IPR036388">
    <property type="entry name" value="WH-like_DNA-bd_sf"/>
</dbReference>
<feature type="domain" description="SCP" evidence="7">
    <location>
        <begin position="383"/>
        <end position="483"/>
    </location>
</feature>
<name>A0A6I4W802_9ACTN</name>
<keyword evidence="2" id="KW-0805">Transcription regulation</keyword>
<keyword evidence="10" id="KW-1185">Reference proteome</keyword>
<dbReference type="AlphaFoldDB" id="A0A6I4W802"/>
<reference evidence="9 10" key="1">
    <citation type="submission" date="2019-12" db="EMBL/GenBank/DDBJ databases">
        <title>Nocardia macrotermitis sp. nov. and Nocardia aurantia sp. nov., isolated from the gut of the fungus growing-termite Macrotermes natalensis.</title>
        <authorList>
            <person name="Christine B."/>
            <person name="Rene B."/>
        </authorList>
    </citation>
    <scope>NUCLEOTIDE SEQUENCE [LARGE SCALE GENOMIC DNA]</scope>
    <source>
        <strain evidence="9 10">DSM 102126</strain>
    </source>
</reference>
<evidence type="ECO:0000256" key="2">
    <source>
        <dbReference type="ARBA" id="ARBA00023015"/>
    </source>
</evidence>
<dbReference type="PANTHER" id="PTHR43133:SF8">
    <property type="entry name" value="RNA POLYMERASE SIGMA FACTOR HI_1459-RELATED"/>
    <property type="match status" value="1"/>
</dbReference>
<dbReference type="OrthoDB" id="4990598at2"/>
<evidence type="ECO:0000313" key="9">
    <source>
        <dbReference type="EMBL" id="MXQ65758.1"/>
    </source>
</evidence>
<comment type="similarity">
    <text evidence="1">Belongs to the sigma-70 factor family. ECF subfamily.</text>
</comment>
<dbReference type="Gene3D" id="1.10.10.10">
    <property type="entry name" value="Winged helix-like DNA-binding domain superfamily/Winged helix DNA-binding domain"/>
    <property type="match status" value="1"/>
</dbReference>
<proteinExistence type="inferred from homology"/>
<evidence type="ECO:0000256" key="3">
    <source>
        <dbReference type="ARBA" id="ARBA00023082"/>
    </source>
</evidence>
<feature type="domain" description="RNA polymerase sigma-70 region 2" evidence="8">
    <location>
        <begin position="25"/>
        <end position="92"/>
    </location>
</feature>
<dbReference type="InterPro" id="IPR013324">
    <property type="entry name" value="RNA_pol_sigma_r3/r4-like"/>
</dbReference>
<evidence type="ECO:0000256" key="5">
    <source>
        <dbReference type="ARBA" id="ARBA00023163"/>
    </source>
</evidence>
<keyword evidence="5" id="KW-0804">Transcription</keyword>
<dbReference type="Proteomes" id="UP000431901">
    <property type="component" value="Unassembled WGS sequence"/>
</dbReference>
<dbReference type="Pfam" id="PF04542">
    <property type="entry name" value="Sigma70_r2"/>
    <property type="match status" value="1"/>
</dbReference>
<dbReference type="InterPro" id="IPR039425">
    <property type="entry name" value="RNA_pol_sigma-70-like"/>
</dbReference>
<dbReference type="GO" id="GO:0003677">
    <property type="term" value="F:DNA binding"/>
    <property type="evidence" value="ECO:0007669"/>
    <property type="project" value="UniProtKB-KW"/>
</dbReference>
<evidence type="ECO:0000256" key="4">
    <source>
        <dbReference type="ARBA" id="ARBA00023125"/>
    </source>
</evidence>
<evidence type="ECO:0000313" key="10">
    <source>
        <dbReference type="Proteomes" id="UP000431901"/>
    </source>
</evidence>
<evidence type="ECO:0000259" key="7">
    <source>
        <dbReference type="Pfam" id="PF00188"/>
    </source>
</evidence>
<gene>
    <name evidence="9" type="ORF">GQ466_17170</name>
</gene>
<protein>
    <submittedName>
        <fullName evidence="9">Sigma-70 family RNA polymerase sigma factor</fullName>
    </submittedName>
</protein>
<dbReference type="NCBIfam" id="TIGR02937">
    <property type="entry name" value="sigma70-ECF"/>
    <property type="match status" value="1"/>
</dbReference>
<dbReference type="InterPro" id="IPR035940">
    <property type="entry name" value="CAP_sf"/>
</dbReference>
<dbReference type="Gene3D" id="3.40.33.10">
    <property type="entry name" value="CAP"/>
    <property type="match status" value="1"/>
</dbReference>
<dbReference type="SUPFAM" id="SSF88659">
    <property type="entry name" value="Sigma3 and sigma4 domains of RNA polymerase sigma factors"/>
    <property type="match status" value="1"/>
</dbReference>
<feature type="compositionally biased region" description="Low complexity" evidence="6">
    <location>
        <begin position="309"/>
        <end position="321"/>
    </location>
</feature>
<dbReference type="InterPro" id="IPR013325">
    <property type="entry name" value="RNA_pol_sigma_r2"/>
</dbReference>
<accession>A0A6I4W802</accession>
<keyword evidence="4" id="KW-0238">DNA-binding</keyword>
<dbReference type="Gene3D" id="1.10.1740.10">
    <property type="match status" value="1"/>
</dbReference>
<sequence>MIEAVGADLAERVRAGDEQAVAEVFLRHHSAMLAYAQALCRDRHTAEDLASEAFTRTLQAVRRGGGPDGAWRPYLYAAVRNLAADWARAQRRAVPSDDIADLAESAGRPADTGTGPDEHAARAEDRSLISAAFRALPVREQTVLWHTIVEEEPRAQVAAALGTTQNHLNVLVFRARESLREAYLALHAATTCAGYAKLLARAVRRQRDSRRLRAHLDDCAHCRAVYAELIDLDRYLRAALLPAVLLPALVGKSGAAVTGAVAAKAGLLHKLVSLPGAAVAGTAGVALVTVPIVIALNGPDGPAPRHDPPAAATAQPDPSQTRRPRPPGATGDVMAEPIRGQTAITTPAPSTPPARTAPKPRPTAGATDAQRRAIQDGRSMIAAANRGRTANGVPPLRTDDRLNRAAADQALEMARTGTVQAQTQTMATRYGYPTWSGAYSSGGIDPVAAATRWFGPQAPAGSVARSPDTRAIGAACARGAQGATWCSLLVGRT</sequence>
<feature type="region of interest" description="Disordered" evidence="6">
    <location>
        <begin position="98"/>
        <end position="121"/>
    </location>
</feature>
<dbReference type="InterPro" id="IPR014044">
    <property type="entry name" value="CAP_dom"/>
</dbReference>
<organism evidence="9 10">
    <name type="scientific">Actinomadura rayongensis</name>
    <dbReference type="NCBI Taxonomy" id="1429076"/>
    <lineage>
        <taxon>Bacteria</taxon>
        <taxon>Bacillati</taxon>
        <taxon>Actinomycetota</taxon>
        <taxon>Actinomycetes</taxon>
        <taxon>Streptosporangiales</taxon>
        <taxon>Thermomonosporaceae</taxon>
        <taxon>Actinomadura</taxon>
    </lineage>
</organism>
<dbReference type="GO" id="GO:0006352">
    <property type="term" value="P:DNA-templated transcription initiation"/>
    <property type="evidence" value="ECO:0007669"/>
    <property type="project" value="InterPro"/>
</dbReference>
<dbReference type="SUPFAM" id="SSF88946">
    <property type="entry name" value="Sigma2 domain of RNA polymerase sigma factors"/>
    <property type="match status" value="1"/>
</dbReference>
<keyword evidence="3" id="KW-0731">Sigma factor</keyword>
<evidence type="ECO:0000256" key="6">
    <source>
        <dbReference type="SAM" id="MobiDB-lite"/>
    </source>
</evidence>
<dbReference type="EMBL" id="WUTW01000003">
    <property type="protein sequence ID" value="MXQ65758.1"/>
    <property type="molecule type" value="Genomic_DNA"/>
</dbReference>
<dbReference type="Pfam" id="PF00188">
    <property type="entry name" value="CAP"/>
    <property type="match status" value="1"/>
</dbReference>
<feature type="region of interest" description="Disordered" evidence="6">
    <location>
        <begin position="299"/>
        <end position="370"/>
    </location>
</feature>
<dbReference type="GO" id="GO:0016987">
    <property type="term" value="F:sigma factor activity"/>
    <property type="evidence" value="ECO:0007669"/>
    <property type="project" value="UniProtKB-KW"/>
</dbReference>
<dbReference type="InterPro" id="IPR014284">
    <property type="entry name" value="RNA_pol_sigma-70_dom"/>
</dbReference>
<evidence type="ECO:0000259" key="8">
    <source>
        <dbReference type="Pfam" id="PF04542"/>
    </source>
</evidence>